<evidence type="ECO:0000256" key="5">
    <source>
        <dbReference type="ARBA" id="ARBA00022692"/>
    </source>
</evidence>
<dbReference type="Pfam" id="PF07715">
    <property type="entry name" value="Plug"/>
    <property type="match status" value="1"/>
</dbReference>
<dbReference type="InterPro" id="IPR012910">
    <property type="entry name" value="Plug_dom"/>
</dbReference>
<evidence type="ECO:0000256" key="9">
    <source>
        <dbReference type="ARBA" id="ARBA00023136"/>
    </source>
</evidence>
<feature type="chain" id="PRO_5031369282" description="TonB-dependent receptor plug domain-containing protein" evidence="11">
    <location>
        <begin position="24"/>
        <end position="865"/>
    </location>
</feature>
<organism evidence="13 14">
    <name type="scientific">Sphingomonas aerophila</name>
    <dbReference type="NCBI Taxonomy" id="1344948"/>
    <lineage>
        <taxon>Bacteria</taxon>
        <taxon>Pseudomonadati</taxon>
        <taxon>Pseudomonadota</taxon>
        <taxon>Alphaproteobacteria</taxon>
        <taxon>Sphingomonadales</taxon>
        <taxon>Sphingomonadaceae</taxon>
        <taxon>Sphingomonas</taxon>
    </lineage>
</organism>
<dbReference type="AlphaFoldDB" id="A0A7W9BDE5"/>
<proteinExistence type="predicted"/>
<dbReference type="Proteomes" id="UP000546200">
    <property type="component" value="Unassembled WGS sequence"/>
</dbReference>
<evidence type="ECO:0000313" key="14">
    <source>
        <dbReference type="Proteomes" id="UP000546200"/>
    </source>
</evidence>
<evidence type="ECO:0000256" key="7">
    <source>
        <dbReference type="ARBA" id="ARBA00023004"/>
    </source>
</evidence>
<keyword evidence="7" id="KW-0408">Iron</keyword>
<evidence type="ECO:0000256" key="6">
    <source>
        <dbReference type="ARBA" id="ARBA00022729"/>
    </source>
</evidence>
<keyword evidence="3" id="KW-1134">Transmembrane beta strand</keyword>
<name>A0A7W9BDE5_9SPHN</name>
<feature type="signal peptide" evidence="11">
    <location>
        <begin position="1"/>
        <end position="23"/>
    </location>
</feature>
<dbReference type="InterPro" id="IPR039426">
    <property type="entry name" value="TonB-dep_rcpt-like"/>
</dbReference>
<evidence type="ECO:0000256" key="8">
    <source>
        <dbReference type="ARBA" id="ARBA00023065"/>
    </source>
</evidence>
<dbReference type="Gene3D" id="2.170.130.10">
    <property type="entry name" value="TonB-dependent receptor, plug domain"/>
    <property type="match status" value="1"/>
</dbReference>
<protein>
    <recommendedName>
        <fullName evidence="12">TonB-dependent receptor plug domain-containing protein</fullName>
    </recommendedName>
</protein>
<sequence length="865" mass="92135">MVRSSVSLFALAMSLALPAAAEAQDMAAAQAQETGAAVVAQDVEAAGGDADAAAPTVVVTGRETRTSVALPGAEMQKILPGVSPLRAIETLPGVLYITADPWGYNEQNAQLFIHGFAANQLGYTMDGLPLGDQSYGNYNGLSPQRAVISENVARVVVSAGAGDLATASNSNLGGTIETFSSNPLDRPGIQASQTFGSYDTSRSFVRVDTGSFGGNNSAYISGARQHARAWDFRGIQGGWQANAKFVHDDSIGKLTVYFDYNDFAQPNEDATVFFKPSTGGTATPVQLYTPYTKPFFYPDFAGYRNNYLSAQGNSPAAEGSNYRNYYSDAQRTDYLAYARYDAHLASWANLSTTGYYHHNDGAGVVAGPLGQSITTAQPYLDPAYASLPANCRFGGNANGVRPAACTALTAAQAAASGAALVAATGGSGLITRTTEYRIDRWGVISALNLDLGAHKVELGGWFEHNSTTQWRRWYGVDVTNPASSTPYIRPLDAAQPLFTQYQGDATIEQLQLHIQDSWQATDKLVVQAGFKTSAQWANGRYPVQPRAGSLSGLSGGLPQGRIDTKRWFLPAAGATYDFNGHEQLYFNVQKNLRQYQAYLAGGGGPWFTGSQAAFDAFRDDGRPESSWTYEAGLRTNRTFDNGFGLSAQVNYYHVDFSDRLLAISTNPGGIAGSGITGGTSILVNVGDVKTNGVDAAFTLRLGRALTLYNAASYNLSKYQSDYTSAASGIGAATDSCIGGYLVTGGVVPTCGKELPGVPKWLNKTVATLSVAPFEVQVIGDYVGRRYATFSNDATVPSFFQASLRVAARMPDDFIAPLRKAEIALNVTNLTDKKGWSTVSIGSATNSYSAYPIAPRQWFLTLSAAY</sequence>
<evidence type="ECO:0000313" key="13">
    <source>
        <dbReference type="EMBL" id="MBB5715182.1"/>
    </source>
</evidence>
<keyword evidence="14" id="KW-1185">Reference proteome</keyword>
<keyword evidence="2" id="KW-0813">Transport</keyword>
<dbReference type="GO" id="GO:0015344">
    <property type="term" value="F:siderophore uptake transmembrane transporter activity"/>
    <property type="evidence" value="ECO:0007669"/>
    <property type="project" value="TreeGrafter"/>
</dbReference>
<dbReference type="EMBL" id="JACIJK010000005">
    <property type="protein sequence ID" value="MBB5715182.1"/>
    <property type="molecule type" value="Genomic_DNA"/>
</dbReference>
<evidence type="ECO:0000256" key="10">
    <source>
        <dbReference type="ARBA" id="ARBA00023237"/>
    </source>
</evidence>
<evidence type="ECO:0000256" key="4">
    <source>
        <dbReference type="ARBA" id="ARBA00022496"/>
    </source>
</evidence>
<keyword evidence="4" id="KW-0410">Iron transport</keyword>
<reference evidence="13 14" key="1">
    <citation type="submission" date="2020-08" db="EMBL/GenBank/DDBJ databases">
        <title>Genomic Encyclopedia of Type Strains, Phase IV (KMG-IV): sequencing the most valuable type-strain genomes for metagenomic binning, comparative biology and taxonomic classification.</title>
        <authorList>
            <person name="Goeker M."/>
        </authorList>
    </citation>
    <scope>NUCLEOTIDE SEQUENCE [LARGE SCALE GENOMIC DNA]</scope>
    <source>
        <strain evidence="13 14">DSM 100044</strain>
    </source>
</reference>
<keyword evidence="6 11" id="KW-0732">Signal</keyword>
<evidence type="ECO:0000256" key="3">
    <source>
        <dbReference type="ARBA" id="ARBA00022452"/>
    </source>
</evidence>
<keyword evidence="10" id="KW-0998">Cell outer membrane</keyword>
<feature type="domain" description="TonB-dependent receptor plug" evidence="12">
    <location>
        <begin position="66"/>
        <end position="174"/>
    </location>
</feature>
<dbReference type="RefSeq" id="WP_184057213.1">
    <property type="nucleotide sequence ID" value="NZ_JACIJK010000005.1"/>
</dbReference>
<keyword evidence="9" id="KW-0472">Membrane</keyword>
<dbReference type="PANTHER" id="PTHR32552">
    <property type="entry name" value="FERRICHROME IRON RECEPTOR-RELATED"/>
    <property type="match status" value="1"/>
</dbReference>
<comment type="subcellular location">
    <subcellularLocation>
        <location evidence="1">Cell outer membrane</location>
        <topology evidence="1">Multi-pass membrane protein</topology>
    </subcellularLocation>
</comment>
<dbReference type="InterPro" id="IPR036942">
    <property type="entry name" value="Beta-barrel_TonB_sf"/>
</dbReference>
<dbReference type="GO" id="GO:0009279">
    <property type="term" value="C:cell outer membrane"/>
    <property type="evidence" value="ECO:0007669"/>
    <property type="project" value="UniProtKB-SubCell"/>
</dbReference>
<keyword evidence="5" id="KW-0812">Transmembrane</keyword>
<gene>
    <name evidence="13" type="ORF">FHS94_002023</name>
</gene>
<dbReference type="Gene3D" id="2.40.170.20">
    <property type="entry name" value="TonB-dependent receptor, beta-barrel domain"/>
    <property type="match status" value="1"/>
</dbReference>
<evidence type="ECO:0000256" key="2">
    <source>
        <dbReference type="ARBA" id="ARBA00022448"/>
    </source>
</evidence>
<evidence type="ECO:0000256" key="1">
    <source>
        <dbReference type="ARBA" id="ARBA00004571"/>
    </source>
</evidence>
<comment type="caution">
    <text evidence="13">The sequence shown here is derived from an EMBL/GenBank/DDBJ whole genome shotgun (WGS) entry which is preliminary data.</text>
</comment>
<dbReference type="SUPFAM" id="SSF56935">
    <property type="entry name" value="Porins"/>
    <property type="match status" value="1"/>
</dbReference>
<keyword evidence="8" id="KW-0406">Ion transport</keyword>
<evidence type="ECO:0000256" key="11">
    <source>
        <dbReference type="SAM" id="SignalP"/>
    </source>
</evidence>
<evidence type="ECO:0000259" key="12">
    <source>
        <dbReference type="Pfam" id="PF07715"/>
    </source>
</evidence>
<dbReference type="PANTHER" id="PTHR32552:SF89">
    <property type="entry name" value="CATECHOLATE SIDEROPHORE RECEPTOR FIU"/>
    <property type="match status" value="1"/>
</dbReference>
<accession>A0A7W9BDE5</accession>
<dbReference type="InterPro" id="IPR037066">
    <property type="entry name" value="Plug_dom_sf"/>
</dbReference>